<feature type="region of interest" description="Disordered" evidence="6">
    <location>
        <begin position="1"/>
        <end position="61"/>
    </location>
</feature>
<feature type="compositionally biased region" description="Basic residues" evidence="6">
    <location>
        <begin position="30"/>
        <end position="39"/>
    </location>
</feature>
<dbReference type="PROSITE" id="PS00475">
    <property type="entry name" value="RIBOSOMAL_L15"/>
    <property type="match status" value="1"/>
</dbReference>
<keyword evidence="3 4" id="KW-0687">Ribonucleoprotein</keyword>
<protein>
    <recommendedName>
        <fullName evidence="4">Large ribosomal subunit protein uL15</fullName>
    </recommendedName>
</protein>
<dbReference type="RefSeq" id="WP_151128673.1">
    <property type="nucleotide sequence ID" value="NZ_VZQZ01000007.1"/>
</dbReference>
<evidence type="ECO:0000256" key="1">
    <source>
        <dbReference type="ARBA" id="ARBA00007320"/>
    </source>
</evidence>
<dbReference type="PANTHER" id="PTHR12934:SF11">
    <property type="entry name" value="LARGE RIBOSOMAL SUBUNIT PROTEIN UL15M"/>
    <property type="match status" value="1"/>
</dbReference>
<feature type="domain" description="Large ribosomal subunit protein uL15/eL18" evidence="7">
    <location>
        <begin position="76"/>
        <end position="144"/>
    </location>
</feature>
<reference evidence="8 9" key="1">
    <citation type="submission" date="2019-09" db="EMBL/GenBank/DDBJ databases">
        <title>Geobacter sp. Red96, a novel strain isolated from paddy soil.</title>
        <authorList>
            <person name="Xu Z."/>
            <person name="Masuda Y."/>
            <person name="Itoh H."/>
            <person name="Senoo K."/>
        </authorList>
    </citation>
    <scope>NUCLEOTIDE SEQUENCE [LARGE SCALE GENOMIC DNA]</scope>
    <source>
        <strain evidence="8 9">Red96</strain>
    </source>
</reference>
<dbReference type="HAMAP" id="MF_01341">
    <property type="entry name" value="Ribosomal_uL15"/>
    <property type="match status" value="1"/>
</dbReference>
<comment type="caution">
    <text evidence="8">The sequence shown here is derived from an EMBL/GenBank/DDBJ whole genome shotgun (WGS) entry which is preliminary data.</text>
</comment>
<dbReference type="Proteomes" id="UP000420562">
    <property type="component" value="Unassembled WGS sequence"/>
</dbReference>
<keyword evidence="4" id="KW-0699">rRNA-binding</keyword>
<keyword evidence="2 4" id="KW-0689">Ribosomal protein</keyword>
<gene>
    <name evidence="4" type="primary">rplO</name>
    <name evidence="8" type="ORF">F6V25_11290</name>
</gene>
<evidence type="ECO:0000256" key="4">
    <source>
        <dbReference type="HAMAP-Rule" id="MF_01341"/>
    </source>
</evidence>
<evidence type="ECO:0000256" key="3">
    <source>
        <dbReference type="ARBA" id="ARBA00023274"/>
    </source>
</evidence>
<dbReference type="GO" id="GO:0019843">
    <property type="term" value="F:rRNA binding"/>
    <property type="evidence" value="ECO:0007669"/>
    <property type="project" value="UniProtKB-UniRule"/>
</dbReference>
<dbReference type="AlphaFoldDB" id="A0A7J4ZPL4"/>
<evidence type="ECO:0000313" key="9">
    <source>
        <dbReference type="Proteomes" id="UP000420562"/>
    </source>
</evidence>
<dbReference type="InterPro" id="IPR036227">
    <property type="entry name" value="Ribosomal_uL15/eL18_sf"/>
</dbReference>
<dbReference type="InterPro" id="IPR001196">
    <property type="entry name" value="Ribosomal_uL15_CS"/>
</dbReference>
<keyword evidence="4" id="KW-0694">RNA-binding</keyword>
<dbReference type="GO" id="GO:0022625">
    <property type="term" value="C:cytosolic large ribosomal subunit"/>
    <property type="evidence" value="ECO:0007669"/>
    <property type="project" value="TreeGrafter"/>
</dbReference>
<dbReference type="InterPro" id="IPR030878">
    <property type="entry name" value="Ribosomal_uL15"/>
</dbReference>
<evidence type="ECO:0000256" key="6">
    <source>
        <dbReference type="SAM" id="MobiDB-lite"/>
    </source>
</evidence>
<keyword evidence="9" id="KW-1185">Reference proteome</keyword>
<dbReference type="NCBIfam" id="TIGR01071">
    <property type="entry name" value="rplO_bact"/>
    <property type="match status" value="1"/>
</dbReference>
<evidence type="ECO:0000259" key="7">
    <source>
        <dbReference type="Pfam" id="PF00828"/>
    </source>
</evidence>
<organism evidence="8 9">
    <name type="scientific">Oryzomonas japonica</name>
    <dbReference type="NCBI Taxonomy" id="2603858"/>
    <lineage>
        <taxon>Bacteria</taxon>
        <taxon>Pseudomonadati</taxon>
        <taxon>Thermodesulfobacteriota</taxon>
        <taxon>Desulfuromonadia</taxon>
        <taxon>Geobacterales</taxon>
        <taxon>Geobacteraceae</taxon>
        <taxon>Oryzomonas</taxon>
    </lineage>
</organism>
<sequence length="147" mass="15313">MDLNTLRPALGSTKDRKRIGRGTGSGHGKTATKGHKGQKARSGGSIKAGFEGGQMPLQRRLPKRGFTPLERVEYAVVNLSQLDIFEAGAEVDAAALAAKGLIKGTNGLVKILGNGDITKSLKVTANKFSQSAKEKIVAAGGSVEEKA</sequence>
<evidence type="ECO:0000256" key="5">
    <source>
        <dbReference type="RuleBase" id="RU003888"/>
    </source>
</evidence>
<accession>A0A7J4ZPL4</accession>
<proteinExistence type="inferred from homology"/>
<dbReference type="PANTHER" id="PTHR12934">
    <property type="entry name" value="50S RIBOSOMAL PROTEIN L15"/>
    <property type="match status" value="1"/>
</dbReference>
<dbReference type="GO" id="GO:0006412">
    <property type="term" value="P:translation"/>
    <property type="evidence" value="ECO:0007669"/>
    <property type="project" value="UniProtKB-UniRule"/>
</dbReference>
<evidence type="ECO:0000256" key="2">
    <source>
        <dbReference type="ARBA" id="ARBA00022980"/>
    </source>
</evidence>
<dbReference type="InterPro" id="IPR021131">
    <property type="entry name" value="Ribosomal_uL15/eL18"/>
</dbReference>
<comment type="similarity">
    <text evidence="1 4 5">Belongs to the universal ribosomal protein uL15 family.</text>
</comment>
<evidence type="ECO:0000313" key="8">
    <source>
        <dbReference type="EMBL" id="KAB0664647.1"/>
    </source>
</evidence>
<comment type="subunit">
    <text evidence="4">Part of the 50S ribosomal subunit.</text>
</comment>
<dbReference type="InterPro" id="IPR005749">
    <property type="entry name" value="Ribosomal_uL15_bac-type"/>
</dbReference>
<dbReference type="SUPFAM" id="SSF52080">
    <property type="entry name" value="Ribosomal proteins L15p and L18e"/>
    <property type="match status" value="1"/>
</dbReference>
<name>A0A7J4ZPL4_9BACT</name>
<dbReference type="GO" id="GO:0003735">
    <property type="term" value="F:structural constituent of ribosome"/>
    <property type="evidence" value="ECO:0007669"/>
    <property type="project" value="InterPro"/>
</dbReference>
<dbReference type="Gene3D" id="3.100.10.10">
    <property type="match status" value="1"/>
</dbReference>
<dbReference type="Pfam" id="PF00828">
    <property type="entry name" value="Ribosomal_L27A"/>
    <property type="match status" value="1"/>
</dbReference>
<dbReference type="EMBL" id="VZQZ01000007">
    <property type="protein sequence ID" value="KAB0664647.1"/>
    <property type="molecule type" value="Genomic_DNA"/>
</dbReference>
<comment type="function">
    <text evidence="4">Binds to the 23S rRNA.</text>
</comment>